<reference evidence="1" key="2">
    <citation type="submission" date="2021-09" db="EMBL/GenBank/DDBJ databases">
        <authorList>
            <person name="Jia N."/>
            <person name="Wang J."/>
            <person name="Shi W."/>
            <person name="Du L."/>
            <person name="Sun Y."/>
            <person name="Zhan W."/>
            <person name="Jiang J."/>
            <person name="Wang Q."/>
            <person name="Zhang B."/>
            <person name="Ji P."/>
            <person name="Sakyi L.B."/>
            <person name="Cui X."/>
            <person name="Yuan T."/>
            <person name="Jiang B."/>
            <person name="Yang W."/>
            <person name="Lam T.T.-Y."/>
            <person name="Chang Q."/>
            <person name="Ding S."/>
            <person name="Wang X."/>
            <person name="Zhu J."/>
            <person name="Ruan X."/>
            <person name="Zhao L."/>
            <person name="Wei J."/>
            <person name="Que T."/>
            <person name="Du C."/>
            <person name="Cheng J."/>
            <person name="Dai P."/>
            <person name="Han X."/>
            <person name="Huang E."/>
            <person name="Gao Y."/>
            <person name="Liu J."/>
            <person name="Shao H."/>
            <person name="Ye R."/>
            <person name="Li L."/>
            <person name="Wei W."/>
            <person name="Wang X."/>
            <person name="Wang C."/>
            <person name="Huo Q."/>
            <person name="Li W."/>
            <person name="Guo W."/>
            <person name="Chen H."/>
            <person name="Chen S."/>
            <person name="Zhou L."/>
            <person name="Zhou L."/>
            <person name="Ni X."/>
            <person name="Tian J."/>
            <person name="Zhou Y."/>
            <person name="Sheng Y."/>
            <person name="Liu T."/>
            <person name="Pan Y."/>
            <person name="Xia L."/>
            <person name="Li J."/>
            <person name="Zhao F."/>
            <person name="Cao W."/>
        </authorList>
    </citation>
    <scope>NUCLEOTIDE SEQUENCE</scope>
    <source>
        <strain evidence="1">Rsan-2018</strain>
        <tissue evidence="1">Larvae</tissue>
    </source>
</reference>
<evidence type="ECO:0000313" key="2">
    <source>
        <dbReference type="Proteomes" id="UP000821837"/>
    </source>
</evidence>
<accession>A0A9D4PRS2</accession>
<dbReference type="InterPro" id="IPR032675">
    <property type="entry name" value="LRR_dom_sf"/>
</dbReference>
<gene>
    <name evidence="1" type="ORF">HPB52_006312</name>
</gene>
<protein>
    <submittedName>
        <fullName evidence="1">Uncharacterized protein</fullName>
    </submittedName>
</protein>
<sequence>MRIRLSPYDDVAVLEQQVNAVDQPENVHELELTNCVVADPDDLCRCVIRCTELRILYCVSCGIRLKCLIFTVLPKLPHLSHLELTLDESVDREETLTILGMLRATKTISGSIRHLYVEVSGSLRIRVLSAMLQKLPNVTELHVHILREVMSEAIRGVESLWRQTHSVQCFKMTSETPVEAQREPAADRPLEELDFGNWASVCGNLLVRRNPRTRNCFRVSDLAVLAEPLHPTEPVIVVISNDEGVPTQVQIREAGLRSRWCDVRSLTLVLVRSGDASQEVARANADIEGGLVTFFGRFKGDAGGIGHLKELNLSSFHFEDEVDFMHVLSEAGLTTLTALSVTPCGIWHPGALGRLSTTCTELDDLDVRVYTTYRTCSRCWQPLELSDVAGSHLNRGRLTFSNVPDFASLDFLSTSHISELRMSGKCKGDAMAHVRAVIQKVRPNALLRCLVLNFEDLDFDQDTFKDLPMLLGLRFLCLQTPNVHSVVAVEGFIEWVASHSYSLEVLHVHFTHNITGLTERYTWVRNAETAEELQSGNDANPPGPMPGTVFTDRPCVICSTQTFVGLIKPHNRGSRTQV</sequence>
<dbReference type="Gene3D" id="3.80.10.10">
    <property type="entry name" value="Ribonuclease Inhibitor"/>
    <property type="match status" value="1"/>
</dbReference>
<comment type="caution">
    <text evidence="1">The sequence shown here is derived from an EMBL/GenBank/DDBJ whole genome shotgun (WGS) entry which is preliminary data.</text>
</comment>
<dbReference type="OMA" id="NCVVADP"/>
<dbReference type="SUPFAM" id="SSF52047">
    <property type="entry name" value="RNI-like"/>
    <property type="match status" value="1"/>
</dbReference>
<dbReference type="EMBL" id="JABSTV010001251">
    <property type="protein sequence ID" value="KAH7951211.1"/>
    <property type="molecule type" value="Genomic_DNA"/>
</dbReference>
<reference evidence="1" key="1">
    <citation type="journal article" date="2020" name="Cell">
        <title>Large-Scale Comparative Analyses of Tick Genomes Elucidate Their Genetic Diversity and Vector Capacities.</title>
        <authorList>
            <consortium name="Tick Genome and Microbiome Consortium (TIGMIC)"/>
            <person name="Jia N."/>
            <person name="Wang J."/>
            <person name="Shi W."/>
            <person name="Du L."/>
            <person name="Sun Y."/>
            <person name="Zhan W."/>
            <person name="Jiang J.F."/>
            <person name="Wang Q."/>
            <person name="Zhang B."/>
            <person name="Ji P."/>
            <person name="Bell-Sakyi L."/>
            <person name="Cui X.M."/>
            <person name="Yuan T.T."/>
            <person name="Jiang B.G."/>
            <person name="Yang W.F."/>
            <person name="Lam T.T."/>
            <person name="Chang Q.C."/>
            <person name="Ding S.J."/>
            <person name="Wang X.J."/>
            <person name="Zhu J.G."/>
            <person name="Ruan X.D."/>
            <person name="Zhao L."/>
            <person name="Wei J.T."/>
            <person name="Ye R.Z."/>
            <person name="Que T.C."/>
            <person name="Du C.H."/>
            <person name="Zhou Y.H."/>
            <person name="Cheng J.X."/>
            <person name="Dai P.F."/>
            <person name="Guo W.B."/>
            <person name="Han X.H."/>
            <person name="Huang E.J."/>
            <person name="Li L.F."/>
            <person name="Wei W."/>
            <person name="Gao Y.C."/>
            <person name="Liu J.Z."/>
            <person name="Shao H.Z."/>
            <person name="Wang X."/>
            <person name="Wang C.C."/>
            <person name="Yang T.C."/>
            <person name="Huo Q.B."/>
            <person name="Li W."/>
            <person name="Chen H.Y."/>
            <person name="Chen S.E."/>
            <person name="Zhou L.G."/>
            <person name="Ni X.B."/>
            <person name="Tian J.H."/>
            <person name="Sheng Y."/>
            <person name="Liu T."/>
            <person name="Pan Y.S."/>
            <person name="Xia L.Y."/>
            <person name="Li J."/>
            <person name="Zhao F."/>
            <person name="Cao W.C."/>
        </authorList>
    </citation>
    <scope>NUCLEOTIDE SEQUENCE</scope>
    <source>
        <strain evidence="1">Rsan-2018</strain>
    </source>
</reference>
<dbReference type="OrthoDB" id="6497379at2759"/>
<dbReference type="VEuPathDB" id="VectorBase:RSAN_045090"/>
<evidence type="ECO:0000313" key="1">
    <source>
        <dbReference type="EMBL" id="KAH7951211.1"/>
    </source>
</evidence>
<dbReference type="AlphaFoldDB" id="A0A9D4PRS2"/>
<keyword evidence="2" id="KW-1185">Reference proteome</keyword>
<proteinExistence type="predicted"/>
<organism evidence="1 2">
    <name type="scientific">Rhipicephalus sanguineus</name>
    <name type="common">Brown dog tick</name>
    <name type="synonym">Ixodes sanguineus</name>
    <dbReference type="NCBI Taxonomy" id="34632"/>
    <lineage>
        <taxon>Eukaryota</taxon>
        <taxon>Metazoa</taxon>
        <taxon>Ecdysozoa</taxon>
        <taxon>Arthropoda</taxon>
        <taxon>Chelicerata</taxon>
        <taxon>Arachnida</taxon>
        <taxon>Acari</taxon>
        <taxon>Parasitiformes</taxon>
        <taxon>Ixodida</taxon>
        <taxon>Ixodoidea</taxon>
        <taxon>Ixodidae</taxon>
        <taxon>Rhipicephalinae</taxon>
        <taxon>Rhipicephalus</taxon>
        <taxon>Rhipicephalus</taxon>
    </lineage>
</organism>
<dbReference type="Proteomes" id="UP000821837">
    <property type="component" value="Chromosome 5"/>
</dbReference>
<name>A0A9D4PRS2_RHISA</name>